<accession>A0ABY1ZIC8</accession>
<dbReference type="InterPro" id="IPR050659">
    <property type="entry name" value="Peptidase_M24B"/>
</dbReference>
<dbReference type="InterPro" id="IPR000587">
    <property type="entry name" value="Creatinase_N"/>
</dbReference>
<dbReference type="SUPFAM" id="SSF53092">
    <property type="entry name" value="Creatinase/prolidase N-terminal domain"/>
    <property type="match status" value="1"/>
</dbReference>
<feature type="domain" description="Creatinase N-terminal" evidence="2">
    <location>
        <begin position="29"/>
        <end position="163"/>
    </location>
</feature>
<gene>
    <name evidence="3" type="ORF">EZI54_13950</name>
</gene>
<reference evidence="3 4" key="1">
    <citation type="submission" date="2019-02" db="EMBL/GenBank/DDBJ databases">
        <title>Marinobacter halodurans sp. nov., a marine bacterium isolated from sea tidal flat.</title>
        <authorList>
            <person name="Yoo Y."/>
            <person name="Lee D.W."/>
            <person name="Kim B.S."/>
            <person name="Kim J.-J."/>
        </authorList>
    </citation>
    <scope>NUCLEOTIDE SEQUENCE [LARGE SCALE GENOMIC DNA]</scope>
    <source>
        <strain evidence="3 4">YJ-S3-2</strain>
    </source>
</reference>
<dbReference type="PANTHER" id="PTHR46112">
    <property type="entry name" value="AMINOPEPTIDASE"/>
    <property type="match status" value="1"/>
</dbReference>
<dbReference type="InterPro" id="IPR036005">
    <property type="entry name" value="Creatinase/aminopeptidase-like"/>
</dbReference>
<dbReference type="RefSeq" id="WP_131482500.1">
    <property type="nucleotide sequence ID" value="NZ_SJDL01000022.1"/>
</dbReference>
<dbReference type="Gene3D" id="3.90.230.10">
    <property type="entry name" value="Creatinase/methionine aminopeptidase superfamily"/>
    <property type="match status" value="1"/>
</dbReference>
<comment type="caution">
    <text evidence="3">The sequence shown here is derived from an EMBL/GenBank/DDBJ whole genome shotgun (WGS) entry which is preliminary data.</text>
</comment>
<dbReference type="GO" id="GO:0004177">
    <property type="term" value="F:aminopeptidase activity"/>
    <property type="evidence" value="ECO:0007669"/>
    <property type="project" value="UniProtKB-KW"/>
</dbReference>
<dbReference type="InterPro" id="IPR029149">
    <property type="entry name" value="Creatin/AminoP/Spt16_N"/>
</dbReference>
<keyword evidence="3" id="KW-0378">Hydrolase</keyword>
<evidence type="ECO:0000313" key="4">
    <source>
        <dbReference type="Proteomes" id="UP000313645"/>
    </source>
</evidence>
<keyword evidence="3" id="KW-0645">Protease</keyword>
<dbReference type="InterPro" id="IPR000994">
    <property type="entry name" value="Pept_M24"/>
</dbReference>
<keyword evidence="4" id="KW-1185">Reference proteome</keyword>
<organism evidence="3 4">
    <name type="scientific">Marinobacter halodurans</name>
    <dbReference type="NCBI Taxonomy" id="2528979"/>
    <lineage>
        <taxon>Bacteria</taxon>
        <taxon>Pseudomonadati</taxon>
        <taxon>Pseudomonadota</taxon>
        <taxon>Gammaproteobacteria</taxon>
        <taxon>Pseudomonadales</taxon>
        <taxon>Marinobacteraceae</taxon>
        <taxon>Marinobacter</taxon>
    </lineage>
</organism>
<evidence type="ECO:0000259" key="1">
    <source>
        <dbReference type="Pfam" id="PF00557"/>
    </source>
</evidence>
<feature type="domain" description="Peptidase M24" evidence="1">
    <location>
        <begin position="170"/>
        <end position="379"/>
    </location>
</feature>
<evidence type="ECO:0000313" key="3">
    <source>
        <dbReference type="EMBL" id="TBW54374.1"/>
    </source>
</evidence>
<dbReference type="CDD" id="cd01066">
    <property type="entry name" value="APP_MetAP"/>
    <property type="match status" value="1"/>
</dbReference>
<dbReference type="Pfam" id="PF00557">
    <property type="entry name" value="Peptidase_M24"/>
    <property type="match status" value="1"/>
</dbReference>
<name>A0ABY1ZIC8_9GAMM</name>
<dbReference type="PANTHER" id="PTHR46112:SF2">
    <property type="entry name" value="XAA-PRO AMINOPEPTIDASE P-RELATED"/>
    <property type="match status" value="1"/>
</dbReference>
<evidence type="ECO:0000259" key="2">
    <source>
        <dbReference type="Pfam" id="PF01321"/>
    </source>
</evidence>
<dbReference type="SUPFAM" id="SSF55920">
    <property type="entry name" value="Creatinase/aminopeptidase"/>
    <property type="match status" value="1"/>
</dbReference>
<dbReference type="Pfam" id="PF01321">
    <property type="entry name" value="Creatinase_N"/>
    <property type="match status" value="1"/>
</dbReference>
<dbReference type="Proteomes" id="UP000313645">
    <property type="component" value="Unassembled WGS sequence"/>
</dbReference>
<proteinExistence type="predicted"/>
<dbReference type="EMBL" id="SJDL01000022">
    <property type="protein sequence ID" value="TBW54374.1"/>
    <property type="molecule type" value="Genomic_DNA"/>
</dbReference>
<keyword evidence="3" id="KW-0031">Aminopeptidase</keyword>
<protein>
    <submittedName>
        <fullName evidence="3">Aminopeptidase P family protein</fullName>
    </submittedName>
</protein>
<sequence length="397" mass="43690">MDFRAYEMRLRDVLQRRESAFTDGEYQRRCQALDRRLDERGLDALLVTNPAEIYYLTGYNTFEVSVHAALVYSPSQSVLQVPSIETGTAVACARVDHILGYRWEAPGEVVEPLADCLAAQGRRIGVDRWGAGLRSGLLAGLEQQLPDREWVDASGLLDPIRRVKSGEELECLEQAARLTEAGVEAARRTVAVGRTDSQVAAAAAEAMYGHGSEFMSMQPIVVAGPRSSVIHTNHRRFPIQAGEPVFIELGAAFQRYTSPIMHTIVAGSGAPDPRMQAMFEACRRVYDTLVAAMKPGATFDSAAQAAESAWQDESEEAFFSGVYGYTIGGQFPPSWVEGSGFIARGQPTEFEENMVFHLPLCFRIPGLWGMGFSETVRVTRQCAVPVTRNRWQLESGG</sequence>
<dbReference type="Gene3D" id="3.40.350.10">
    <property type="entry name" value="Creatinase/prolidase N-terminal domain"/>
    <property type="match status" value="1"/>
</dbReference>